<feature type="chain" id="PRO_5007379281" description="Peptidase S1 domain-containing protein" evidence="1">
    <location>
        <begin position="19"/>
        <end position="306"/>
    </location>
</feature>
<dbReference type="InterPro" id="IPR043504">
    <property type="entry name" value="Peptidase_S1_PA_chymotrypsin"/>
</dbReference>
<dbReference type="InterPro" id="IPR001254">
    <property type="entry name" value="Trypsin_dom"/>
</dbReference>
<keyword evidence="1" id="KW-0732">Signal</keyword>
<proteinExistence type="predicted"/>
<accession>A0A085LYA1</accession>
<evidence type="ECO:0000313" key="3">
    <source>
        <dbReference type="EMBL" id="KFD49947.1"/>
    </source>
</evidence>
<name>A0A085LYA1_9BILA</name>
<dbReference type="InterPro" id="IPR009003">
    <property type="entry name" value="Peptidase_S1_PA"/>
</dbReference>
<dbReference type="GO" id="GO:0004252">
    <property type="term" value="F:serine-type endopeptidase activity"/>
    <property type="evidence" value="ECO:0007669"/>
    <property type="project" value="InterPro"/>
</dbReference>
<keyword evidence="5" id="KW-1185">Reference proteome</keyword>
<dbReference type="SUPFAM" id="SSF50494">
    <property type="entry name" value="Trypsin-like serine proteases"/>
    <property type="match status" value="1"/>
</dbReference>
<dbReference type="EMBL" id="KL367589">
    <property type="protein sequence ID" value="KFD62702.1"/>
    <property type="molecule type" value="Genomic_DNA"/>
</dbReference>
<dbReference type="Proteomes" id="UP000030758">
    <property type="component" value="Unassembled WGS sequence"/>
</dbReference>
<dbReference type="Proteomes" id="UP000030764">
    <property type="component" value="Unassembled WGS sequence"/>
</dbReference>
<gene>
    <name evidence="3" type="ORF">M513_09161</name>
    <name evidence="4" type="ORF">M514_09161</name>
</gene>
<reference evidence="3 5" key="1">
    <citation type="journal article" date="2014" name="Nat. Genet.">
        <title>Genome and transcriptome of the porcine whipworm Trichuris suis.</title>
        <authorList>
            <person name="Jex A.R."/>
            <person name="Nejsum P."/>
            <person name="Schwarz E.M."/>
            <person name="Hu L."/>
            <person name="Young N.D."/>
            <person name="Hall R.S."/>
            <person name="Korhonen P.K."/>
            <person name="Liao S."/>
            <person name="Thamsborg S."/>
            <person name="Xia J."/>
            <person name="Xu P."/>
            <person name="Wang S."/>
            <person name="Scheerlinck J.P."/>
            <person name="Hofmann A."/>
            <person name="Sternberg P.W."/>
            <person name="Wang J."/>
            <person name="Gasser R.B."/>
        </authorList>
    </citation>
    <scope>NUCLEOTIDE SEQUENCE [LARGE SCALE GENOMIC DNA]</scope>
    <source>
        <strain evidence="4">DCEP-RM93F</strain>
        <strain evidence="3">DCEP-RM93M</strain>
    </source>
</reference>
<dbReference type="Pfam" id="PF00089">
    <property type="entry name" value="Trypsin"/>
    <property type="match status" value="1"/>
</dbReference>
<protein>
    <recommendedName>
        <fullName evidence="2">Peptidase S1 domain-containing protein</fullName>
    </recommendedName>
</protein>
<dbReference type="GO" id="GO:0006508">
    <property type="term" value="P:proteolysis"/>
    <property type="evidence" value="ECO:0007669"/>
    <property type="project" value="InterPro"/>
</dbReference>
<sequence>MNTALIFLAAAYFACLNAERSPCGVPEDNGLMVSFQTTTEKDRLPVSSTPWVVAVYVSEVRFGSPQVRLCSGYMVNGRKDIVLVADDCVQSDKKVKVAVEFVNRVNNTDLRINAKQLVKLGDVKKDVIGNVLVLKLEQKIPPEIAQYSICLPEIGTKFSPGECLLSRWVVEKGKPQAVYGKDANGISELYCIEFDKRYSPKTGICLKSTMEQLKNSLVCQLQAATLEVIRTTTNATSIYVQGSKTELDYHFFKRKNSGEAVVCHHNNIWYLYGIGLQQRYPTHKLFAKVDRVRTEYEKALRPRFRR</sequence>
<evidence type="ECO:0000259" key="2">
    <source>
        <dbReference type="Pfam" id="PF00089"/>
    </source>
</evidence>
<feature type="signal peptide" evidence="1">
    <location>
        <begin position="1"/>
        <end position="18"/>
    </location>
</feature>
<feature type="domain" description="Peptidase S1" evidence="2">
    <location>
        <begin position="47"/>
        <end position="169"/>
    </location>
</feature>
<dbReference type="EMBL" id="KL363261">
    <property type="protein sequence ID" value="KFD49947.1"/>
    <property type="molecule type" value="Genomic_DNA"/>
</dbReference>
<dbReference type="Gene3D" id="2.40.10.10">
    <property type="entry name" value="Trypsin-like serine proteases"/>
    <property type="match status" value="1"/>
</dbReference>
<evidence type="ECO:0000313" key="4">
    <source>
        <dbReference type="EMBL" id="KFD62702.1"/>
    </source>
</evidence>
<dbReference type="AlphaFoldDB" id="A0A085LYA1"/>
<organism evidence="3 5">
    <name type="scientific">Trichuris suis</name>
    <name type="common">pig whipworm</name>
    <dbReference type="NCBI Taxonomy" id="68888"/>
    <lineage>
        <taxon>Eukaryota</taxon>
        <taxon>Metazoa</taxon>
        <taxon>Ecdysozoa</taxon>
        <taxon>Nematoda</taxon>
        <taxon>Enoplea</taxon>
        <taxon>Dorylaimia</taxon>
        <taxon>Trichinellida</taxon>
        <taxon>Trichuridae</taxon>
        <taxon>Trichuris</taxon>
    </lineage>
</organism>
<evidence type="ECO:0000256" key="1">
    <source>
        <dbReference type="SAM" id="SignalP"/>
    </source>
</evidence>
<evidence type="ECO:0000313" key="5">
    <source>
        <dbReference type="Proteomes" id="UP000030764"/>
    </source>
</evidence>